<dbReference type="AlphaFoldDB" id="A0ABD3DES3"/>
<gene>
    <name evidence="4" type="ORF">CASFOL_015686</name>
</gene>
<feature type="compositionally biased region" description="Basic and acidic residues" evidence="2">
    <location>
        <begin position="1"/>
        <end position="10"/>
    </location>
</feature>
<reference evidence="5" key="1">
    <citation type="journal article" date="2024" name="IScience">
        <title>Strigolactones Initiate the Formation of Haustorium-like Structures in Castilleja.</title>
        <authorList>
            <person name="Buerger M."/>
            <person name="Peterson D."/>
            <person name="Chory J."/>
        </authorList>
    </citation>
    <scope>NUCLEOTIDE SEQUENCE [LARGE SCALE GENOMIC DNA]</scope>
</reference>
<proteinExistence type="predicted"/>
<feature type="region of interest" description="Disordered" evidence="2">
    <location>
        <begin position="379"/>
        <end position="406"/>
    </location>
</feature>
<dbReference type="PANTHER" id="PTHR46872">
    <property type="entry name" value="DNA BINDING PROTEIN"/>
    <property type="match status" value="1"/>
</dbReference>
<feature type="region of interest" description="Disordered" evidence="2">
    <location>
        <begin position="166"/>
        <end position="203"/>
    </location>
</feature>
<evidence type="ECO:0000259" key="3">
    <source>
        <dbReference type="SMART" id="SM01189"/>
    </source>
</evidence>
<evidence type="ECO:0000256" key="2">
    <source>
        <dbReference type="SAM" id="MobiDB-lite"/>
    </source>
</evidence>
<keyword evidence="5" id="KW-1185">Reference proteome</keyword>
<feature type="compositionally biased region" description="Basic and acidic residues" evidence="2">
    <location>
        <begin position="193"/>
        <end position="202"/>
    </location>
</feature>
<keyword evidence="1" id="KW-0539">Nucleus</keyword>
<dbReference type="Proteomes" id="UP001632038">
    <property type="component" value="Unassembled WGS sequence"/>
</dbReference>
<name>A0ABD3DES3_9LAMI</name>
<dbReference type="EMBL" id="JAVIJP010000017">
    <property type="protein sequence ID" value="KAL3640718.1"/>
    <property type="molecule type" value="Genomic_DNA"/>
</dbReference>
<evidence type="ECO:0000256" key="1">
    <source>
        <dbReference type="ARBA" id="ARBA00023242"/>
    </source>
</evidence>
<dbReference type="PANTHER" id="PTHR46872:SF10">
    <property type="entry name" value="MYB-LIKE DOMAIN-CONTAINING PROTEIN"/>
    <property type="match status" value="1"/>
</dbReference>
<dbReference type="SMART" id="SM01189">
    <property type="entry name" value="ELM2"/>
    <property type="match status" value="1"/>
</dbReference>
<dbReference type="InterPro" id="IPR000949">
    <property type="entry name" value="ELM2_dom"/>
</dbReference>
<dbReference type="Pfam" id="PF01448">
    <property type="entry name" value="ELM2"/>
    <property type="match status" value="1"/>
</dbReference>
<accession>A0ABD3DES3</accession>
<comment type="caution">
    <text evidence="4">The sequence shown here is derived from an EMBL/GenBank/DDBJ whole genome shotgun (WGS) entry which is preliminary data.</text>
</comment>
<feature type="region of interest" description="Disordered" evidence="2">
    <location>
        <begin position="1"/>
        <end position="20"/>
    </location>
</feature>
<organism evidence="4 5">
    <name type="scientific">Castilleja foliolosa</name>
    <dbReference type="NCBI Taxonomy" id="1961234"/>
    <lineage>
        <taxon>Eukaryota</taxon>
        <taxon>Viridiplantae</taxon>
        <taxon>Streptophyta</taxon>
        <taxon>Embryophyta</taxon>
        <taxon>Tracheophyta</taxon>
        <taxon>Spermatophyta</taxon>
        <taxon>Magnoliopsida</taxon>
        <taxon>eudicotyledons</taxon>
        <taxon>Gunneridae</taxon>
        <taxon>Pentapetalae</taxon>
        <taxon>asterids</taxon>
        <taxon>lamiids</taxon>
        <taxon>Lamiales</taxon>
        <taxon>Orobanchaceae</taxon>
        <taxon>Pedicularideae</taxon>
        <taxon>Castillejinae</taxon>
        <taxon>Castilleja</taxon>
    </lineage>
</organism>
<evidence type="ECO:0000313" key="4">
    <source>
        <dbReference type="EMBL" id="KAL3640718.1"/>
    </source>
</evidence>
<feature type="domain" description="ELM2" evidence="3">
    <location>
        <begin position="221"/>
        <end position="268"/>
    </location>
</feature>
<evidence type="ECO:0000313" key="5">
    <source>
        <dbReference type="Proteomes" id="UP001632038"/>
    </source>
</evidence>
<feature type="compositionally biased region" description="Polar residues" evidence="2">
    <location>
        <begin position="166"/>
        <end position="190"/>
    </location>
</feature>
<sequence length="417" mass="47490">MTRQPGEKGKKNASTTSHINDLDVQPNSIFGKFSEAEIISQLKELAVDPYRPRENIQALWNQILKLRKVMVLKDSEAPWKKRKLEKFVKDKLKPSPVFVCPNEPSIRKLSRKQSSHVSSLSCLINSADSTHCQIEKITFNSRASSSLLTFDDTDFYNCLRKNIPPTVNSDESVKGSNKLSPESNPYSQTPDGAHSRLHEPSPRRSIRLLNVNGDYLHRKVVPVGPRFQADVPEWAGTENNDPDDSKWLGTRVWPLQIENMKTIGKKIGKGRPDSCCCASPGSVDCVRHHVLEKRLYLQSDLGPVFFSWKFDEMGEQILKKWSLKEKQSFELVVKMRPSSDGKSFLRRALKCFPSKNGRDVVNYYFNVYIPNRMSLCTRSRSTKQVDTDDDETEDSNHMGLQKKSGAKDLKGRYLRGI</sequence>
<protein>
    <recommendedName>
        <fullName evidence="3">ELM2 domain-containing protein</fullName>
    </recommendedName>
</protein>